<evidence type="ECO:0000259" key="7">
    <source>
        <dbReference type="SMART" id="SM00829"/>
    </source>
</evidence>
<dbReference type="Proteomes" id="UP001345827">
    <property type="component" value="Unassembled WGS sequence"/>
</dbReference>
<dbReference type="GO" id="GO:0016491">
    <property type="term" value="F:oxidoreductase activity"/>
    <property type="evidence" value="ECO:0007669"/>
    <property type="project" value="UniProtKB-KW"/>
</dbReference>
<dbReference type="Pfam" id="PF00107">
    <property type="entry name" value="ADH_zinc_N"/>
    <property type="match status" value="1"/>
</dbReference>
<dbReference type="SUPFAM" id="SSF50129">
    <property type="entry name" value="GroES-like"/>
    <property type="match status" value="1"/>
</dbReference>
<dbReference type="PANTHER" id="PTHR43350">
    <property type="entry name" value="NAD-DEPENDENT ALCOHOL DEHYDROGENASE"/>
    <property type="match status" value="1"/>
</dbReference>
<dbReference type="Pfam" id="PF08240">
    <property type="entry name" value="ADH_N"/>
    <property type="match status" value="1"/>
</dbReference>
<keyword evidence="9" id="KW-1185">Reference proteome</keyword>
<comment type="caution">
    <text evidence="8">The sequence shown here is derived from an EMBL/GenBank/DDBJ whole genome shotgun (WGS) entry which is preliminary data.</text>
</comment>
<dbReference type="InterPro" id="IPR020843">
    <property type="entry name" value="ER"/>
</dbReference>
<keyword evidence="5" id="KW-0560">Oxidoreductase</keyword>
<dbReference type="FunFam" id="3.40.50.720:FF:000003">
    <property type="entry name" value="S-(hydroxymethyl)glutathione dehydrogenase"/>
    <property type="match status" value="1"/>
</dbReference>
<evidence type="ECO:0000256" key="5">
    <source>
        <dbReference type="ARBA" id="ARBA00023002"/>
    </source>
</evidence>
<protein>
    <recommendedName>
        <fullName evidence="7">Enoyl reductase (ER) domain-containing protein</fullName>
    </recommendedName>
</protein>
<dbReference type="PROSITE" id="PS00059">
    <property type="entry name" value="ADH_ZINC"/>
    <property type="match status" value="1"/>
</dbReference>
<dbReference type="GO" id="GO:0008270">
    <property type="term" value="F:zinc ion binding"/>
    <property type="evidence" value="ECO:0007669"/>
    <property type="project" value="InterPro"/>
</dbReference>
<feature type="domain" description="Enoyl reductase (ER)" evidence="7">
    <location>
        <begin position="16"/>
        <end position="380"/>
    </location>
</feature>
<accession>A0AAV9Q3U4</accession>
<dbReference type="Gene3D" id="3.90.180.10">
    <property type="entry name" value="Medium-chain alcohol dehydrogenases, catalytic domain"/>
    <property type="match status" value="1"/>
</dbReference>
<dbReference type="AlphaFoldDB" id="A0AAV9Q3U4"/>
<evidence type="ECO:0000256" key="3">
    <source>
        <dbReference type="ARBA" id="ARBA00022723"/>
    </source>
</evidence>
<proteinExistence type="inferred from homology"/>
<reference evidence="8 9" key="1">
    <citation type="submission" date="2023-06" db="EMBL/GenBank/DDBJ databases">
        <title>Black Yeasts Isolated from many extreme environments.</title>
        <authorList>
            <person name="Coleine C."/>
            <person name="Stajich J.E."/>
            <person name="Selbmann L."/>
        </authorList>
    </citation>
    <scope>NUCLEOTIDE SEQUENCE [LARGE SCALE GENOMIC DNA]</scope>
    <source>
        <strain evidence="8 9">CCFEE 5887</strain>
    </source>
</reference>
<keyword evidence="4 6" id="KW-0862">Zinc</keyword>
<keyword evidence="3 6" id="KW-0479">Metal-binding</keyword>
<comment type="cofactor">
    <cofactor evidence="1 6">
        <name>Zn(2+)</name>
        <dbReference type="ChEBI" id="CHEBI:29105"/>
    </cofactor>
</comment>
<dbReference type="PANTHER" id="PTHR43350:SF11">
    <property type="entry name" value="ENOYL REDUCTASE (ER) DOMAIN-CONTAINING PROTEIN"/>
    <property type="match status" value="1"/>
</dbReference>
<dbReference type="EMBL" id="JAXLQG010000015">
    <property type="protein sequence ID" value="KAK5532423.1"/>
    <property type="molecule type" value="Genomic_DNA"/>
</dbReference>
<comment type="similarity">
    <text evidence="2 6">Belongs to the zinc-containing alcohol dehydrogenase family.</text>
</comment>
<evidence type="ECO:0000256" key="1">
    <source>
        <dbReference type="ARBA" id="ARBA00001947"/>
    </source>
</evidence>
<evidence type="ECO:0000256" key="2">
    <source>
        <dbReference type="ARBA" id="ARBA00008072"/>
    </source>
</evidence>
<sequence length="383" mass="40486">MASTTTTTTEALILASINAPLELRRARLSGPRDDEVLVKIHATGICHNDLSCMDGVLGITTPAVLGHEGAGVVLATGVDVTHIVPGDKVLLSINHCQRCDNCTSGHPNYCAEGMPRNFGGRRPSDGSTPISLLDNDDEGKKKTPTPCFGNFFGQSSFARHAIVNRSCVVKVATNTNLALFAPLGCGISTGVGSVLNTLNVGQGSSLAVFGTGSVGLAAIMAGKMRKARVIVAVDLNQARLEMARKLGATHLVHGGDEDVLLRVRQACPQGVAYAVDCTGNPKVIETMMDCLATRGRAAQVGIPTPDKTVPINILQHLLNGREYVGCAGGDCVTSEMLPFLMQQQKAGNFPLEDIVSYYEVKDYAQAFEDARSGKVVKAVLKWT</sequence>
<dbReference type="InterPro" id="IPR013149">
    <property type="entry name" value="ADH-like_C"/>
</dbReference>
<gene>
    <name evidence="8" type="ORF">LTR25_007956</name>
</gene>
<name>A0AAV9Q3U4_9PEZI</name>
<evidence type="ECO:0000313" key="9">
    <source>
        <dbReference type="Proteomes" id="UP001345827"/>
    </source>
</evidence>
<evidence type="ECO:0000256" key="4">
    <source>
        <dbReference type="ARBA" id="ARBA00022833"/>
    </source>
</evidence>
<dbReference type="SMART" id="SM00829">
    <property type="entry name" value="PKS_ER"/>
    <property type="match status" value="1"/>
</dbReference>
<evidence type="ECO:0000256" key="6">
    <source>
        <dbReference type="RuleBase" id="RU361277"/>
    </source>
</evidence>
<dbReference type="InterPro" id="IPR002328">
    <property type="entry name" value="ADH_Zn_CS"/>
</dbReference>
<dbReference type="CDD" id="cd08278">
    <property type="entry name" value="benzyl_alcohol_DH"/>
    <property type="match status" value="1"/>
</dbReference>
<dbReference type="InterPro" id="IPR011032">
    <property type="entry name" value="GroES-like_sf"/>
</dbReference>
<dbReference type="InterPro" id="IPR013154">
    <property type="entry name" value="ADH-like_N"/>
</dbReference>
<dbReference type="Gene3D" id="3.40.50.720">
    <property type="entry name" value="NAD(P)-binding Rossmann-like Domain"/>
    <property type="match status" value="1"/>
</dbReference>
<evidence type="ECO:0000313" key="8">
    <source>
        <dbReference type="EMBL" id="KAK5532423.1"/>
    </source>
</evidence>
<organism evidence="8 9">
    <name type="scientific">Vermiconidia calcicola</name>
    <dbReference type="NCBI Taxonomy" id="1690605"/>
    <lineage>
        <taxon>Eukaryota</taxon>
        <taxon>Fungi</taxon>
        <taxon>Dikarya</taxon>
        <taxon>Ascomycota</taxon>
        <taxon>Pezizomycotina</taxon>
        <taxon>Dothideomycetes</taxon>
        <taxon>Dothideomycetidae</taxon>
        <taxon>Mycosphaerellales</taxon>
        <taxon>Extremaceae</taxon>
        <taxon>Vermiconidia</taxon>
    </lineage>
</organism>
<dbReference type="SUPFAM" id="SSF51735">
    <property type="entry name" value="NAD(P)-binding Rossmann-fold domains"/>
    <property type="match status" value="1"/>
</dbReference>
<dbReference type="InterPro" id="IPR036291">
    <property type="entry name" value="NAD(P)-bd_dom_sf"/>
</dbReference>